<name>A0A1J0W014_9NOCA</name>
<evidence type="ECO:0000313" key="1">
    <source>
        <dbReference type="EMBL" id="APE37688.1"/>
    </source>
</evidence>
<keyword evidence="2" id="KW-1185">Reference proteome</keyword>
<dbReference type="EMBL" id="CP018082">
    <property type="protein sequence ID" value="APE37688.1"/>
    <property type="molecule type" value="Genomic_DNA"/>
</dbReference>
<dbReference type="AlphaFoldDB" id="A0A1J0W014"/>
<evidence type="ECO:0000313" key="2">
    <source>
        <dbReference type="Proteomes" id="UP000183810"/>
    </source>
</evidence>
<sequence length="249" mass="26942">MAASDAGTASSRMREDSCGVTPLDRWADDTHLYLDRTAARDLARMLGDIPDLAQDLLDARTRQTRFGAVDYRTRNGSREQRLPFNSAAACVADHLHAVLVSWVRLVCEQRGHHYDGAASTADVAEWLQRNIVALAMTEGVDAAPAEIAAAVGAAVAVVCPPLDSAAADDELVVRARAVRLNAAGIGKLAQKLGEGYRNLTVRRVRTLRAAGLIRPVPGPWAPNWPELYVVGEVLDAHRTLPMRHRGKDA</sequence>
<reference evidence="1" key="1">
    <citation type="submission" date="2016-11" db="EMBL/GenBank/DDBJ databases">
        <authorList>
            <person name="Jaros S."/>
            <person name="Januszkiewicz K."/>
            <person name="Wedrychowicz H."/>
        </authorList>
    </citation>
    <scope>NUCLEOTIDE SEQUENCE [LARGE SCALE GENOMIC DNA]</scope>
    <source>
        <strain evidence="1">Y48</strain>
    </source>
</reference>
<accession>A0A1J0W014</accession>
<dbReference type="KEGG" id="nsl:BOX37_31335"/>
<dbReference type="Proteomes" id="UP000183810">
    <property type="component" value="Chromosome"/>
</dbReference>
<organism evidence="1 2">
    <name type="scientific">Nocardia mangyaensis</name>
    <dbReference type="NCBI Taxonomy" id="2213200"/>
    <lineage>
        <taxon>Bacteria</taxon>
        <taxon>Bacillati</taxon>
        <taxon>Actinomycetota</taxon>
        <taxon>Actinomycetes</taxon>
        <taxon>Mycobacteriales</taxon>
        <taxon>Nocardiaceae</taxon>
        <taxon>Nocardia</taxon>
    </lineage>
</organism>
<protein>
    <submittedName>
        <fullName evidence="1">Uncharacterized protein</fullName>
    </submittedName>
</protein>
<gene>
    <name evidence="1" type="ORF">BOX37_31335</name>
</gene>
<proteinExistence type="predicted"/>